<evidence type="ECO:0000313" key="2">
    <source>
        <dbReference type="EMBL" id="EFA81820.1"/>
    </source>
</evidence>
<dbReference type="SUPFAM" id="SSF48403">
    <property type="entry name" value="Ankyrin repeat"/>
    <property type="match status" value="1"/>
</dbReference>
<gene>
    <name evidence="2" type="ORF">PPL_05052</name>
</gene>
<evidence type="ECO:0000256" key="1">
    <source>
        <dbReference type="SAM" id="SignalP"/>
    </source>
</evidence>
<dbReference type="PANTHER" id="PTHR46586">
    <property type="entry name" value="ANKYRIN REPEAT-CONTAINING PROTEIN"/>
    <property type="match status" value="1"/>
</dbReference>
<evidence type="ECO:0000313" key="3">
    <source>
        <dbReference type="Proteomes" id="UP000001396"/>
    </source>
</evidence>
<keyword evidence="3" id="KW-1185">Reference proteome</keyword>
<dbReference type="Gene3D" id="1.25.40.20">
    <property type="entry name" value="Ankyrin repeat-containing domain"/>
    <property type="match status" value="1"/>
</dbReference>
<dbReference type="InParanoid" id="D3B9A8"/>
<dbReference type="Proteomes" id="UP000001396">
    <property type="component" value="Unassembled WGS sequence"/>
</dbReference>
<dbReference type="EMBL" id="ADBJ01000022">
    <property type="protein sequence ID" value="EFA81820.1"/>
    <property type="molecule type" value="Genomic_DNA"/>
</dbReference>
<proteinExistence type="predicted"/>
<name>D3B9A8_HETP5</name>
<protein>
    <recommendedName>
        <fullName evidence="4">Ankyrin repeat protein</fullName>
    </recommendedName>
</protein>
<comment type="caution">
    <text evidence="2">The sequence shown here is derived from an EMBL/GenBank/DDBJ whole genome shotgun (WGS) entry which is preliminary data.</text>
</comment>
<dbReference type="RefSeq" id="XP_020433937.1">
    <property type="nucleotide sequence ID" value="XM_020575948.1"/>
</dbReference>
<feature type="chain" id="PRO_5003042052" description="Ankyrin repeat protein" evidence="1">
    <location>
        <begin position="22"/>
        <end position="408"/>
    </location>
</feature>
<dbReference type="InterPro" id="IPR052050">
    <property type="entry name" value="SecEffector_AnkRepeat"/>
</dbReference>
<accession>D3B9A8</accession>
<sequence>MIFNSLVLKKLIFQLVSEVSGWNGRVHYRWNDVKVQPCVLAAHNYQTLLKEYLTTANNDGSLSQSNIKMLQAAVRSGGVESFSYLLYYLSIDDAKKHSKLLDSLLIQMSKYGRSELIHYLLKKYGEEKSTWDYYGAMVFAPHSGDLGILQFFVNLENNKSIVNYSRNINTACSNVFDTAASLGRIDMIEYLSENRKQDLGNSDMFEWTIKSGQLDAFHYLLAKHRDLFDPEGGDYLRTALLYQQVEITRLLLQQPECRCPKNLIDLMASYGYLHMVMLLHEVTNTGCTKMAMSKAIEKGYLDTVKYLHSNRTEGFNTQAMDVSVENKHLETLKWIHANRTERCRSNIISHVFKDGRIDLNILKLLVRNRYSFPNEVKDWVTNCYGSKIIDWLNDDSDITKTNSFKNFN</sequence>
<dbReference type="PANTHER" id="PTHR46586:SF3">
    <property type="entry name" value="ANKYRIN REPEAT-CONTAINING PROTEIN"/>
    <property type="match status" value="1"/>
</dbReference>
<dbReference type="GeneID" id="31360538"/>
<keyword evidence="1" id="KW-0732">Signal</keyword>
<reference evidence="2 3" key="1">
    <citation type="journal article" date="2011" name="Genome Res.">
        <title>Phylogeny-wide analysis of social amoeba genomes highlights ancient origins for complex intercellular communication.</title>
        <authorList>
            <person name="Heidel A.J."/>
            <person name="Lawal H.M."/>
            <person name="Felder M."/>
            <person name="Schilde C."/>
            <person name="Helps N.R."/>
            <person name="Tunggal B."/>
            <person name="Rivero F."/>
            <person name="John U."/>
            <person name="Schleicher M."/>
            <person name="Eichinger L."/>
            <person name="Platzer M."/>
            <person name="Noegel A.A."/>
            <person name="Schaap P."/>
            <person name="Gloeckner G."/>
        </authorList>
    </citation>
    <scope>NUCLEOTIDE SEQUENCE [LARGE SCALE GENOMIC DNA]</scope>
    <source>
        <strain evidence="3">ATCC 26659 / Pp 5 / PN500</strain>
    </source>
</reference>
<dbReference type="InterPro" id="IPR036770">
    <property type="entry name" value="Ankyrin_rpt-contain_sf"/>
</dbReference>
<feature type="signal peptide" evidence="1">
    <location>
        <begin position="1"/>
        <end position="21"/>
    </location>
</feature>
<dbReference type="AlphaFoldDB" id="D3B9A8"/>
<organism evidence="2 3">
    <name type="scientific">Heterostelium pallidum (strain ATCC 26659 / Pp 5 / PN500)</name>
    <name type="common">Cellular slime mold</name>
    <name type="synonym">Polysphondylium pallidum</name>
    <dbReference type="NCBI Taxonomy" id="670386"/>
    <lineage>
        <taxon>Eukaryota</taxon>
        <taxon>Amoebozoa</taxon>
        <taxon>Evosea</taxon>
        <taxon>Eumycetozoa</taxon>
        <taxon>Dictyostelia</taxon>
        <taxon>Acytosteliales</taxon>
        <taxon>Acytosteliaceae</taxon>
        <taxon>Heterostelium</taxon>
    </lineage>
</organism>
<evidence type="ECO:0008006" key="4">
    <source>
        <dbReference type="Google" id="ProtNLM"/>
    </source>
</evidence>